<dbReference type="CDD" id="cd01335">
    <property type="entry name" value="Radical_SAM"/>
    <property type="match status" value="1"/>
</dbReference>
<dbReference type="PANTHER" id="PTHR11228">
    <property type="entry name" value="RADICAL SAM DOMAIN PROTEIN"/>
    <property type="match status" value="1"/>
</dbReference>
<keyword evidence="3" id="KW-0408">Iron</keyword>
<reference evidence="6" key="1">
    <citation type="submission" date="2020-03" db="EMBL/GenBank/DDBJ databases">
        <title>The deep terrestrial virosphere.</title>
        <authorList>
            <person name="Holmfeldt K."/>
            <person name="Nilsson E."/>
            <person name="Simone D."/>
            <person name="Lopez-Fernandez M."/>
            <person name="Wu X."/>
            <person name="de Brujin I."/>
            <person name="Lundin D."/>
            <person name="Andersson A."/>
            <person name="Bertilsson S."/>
            <person name="Dopson M."/>
        </authorList>
    </citation>
    <scope>NUCLEOTIDE SEQUENCE</scope>
    <source>
        <strain evidence="6">MM415B03075</strain>
    </source>
</reference>
<evidence type="ECO:0000256" key="1">
    <source>
        <dbReference type="ARBA" id="ARBA00022691"/>
    </source>
</evidence>
<evidence type="ECO:0000256" key="4">
    <source>
        <dbReference type="ARBA" id="ARBA00023014"/>
    </source>
</evidence>
<dbReference type="Pfam" id="PF04055">
    <property type="entry name" value="Radical_SAM"/>
    <property type="match status" value="1"/>
</dbReference>
<proteinExistence type="predicted"/>
<dbReference type="Pfam" id="PF13186">
    <property type="entry name" value="SPASM"/>
    <property type="match status" value="1"/>
</dbReference>
<dbReference type="PROSITE" id="PS51918">
    <property type="entry name" value="RADICAL_SAM"/>
    <property type="match status" value="1"/>
</dbReference>
<sequence>MLYEINWSLVSACNANCVFCPRHETVAKKVFMDIELVEKLLKEINDKDFRAKHELSMITVGENGESTLHPQFIEILRLLKTTGLTISLYTNFSKLDNSMANAIISEELVNSIHTNVDGPDPYTYRTIKQLNLETVLDNIQYFLKKRKDKDINFHLHAVTAWNYSSAVIKHFVQWPHKLSDDVVSSIDDGYRIKEQWQPLLRENGDSIAIDDVLMWAERDHTPYRPGAYLCPRIECVQHSAYIAPNGDWYACCFDVKNVLVLGNLYEESIDDIDGGLVKAGLVELLSEGNFQEIGYPCNRVDACQVVNPYS</sequence>
<dbReference type="InterPro" id="IPR058240">
    <property type="entry name" value="rSAM_sf"/>
</dbReference>
<dbReference type="GO" id="GO:0051536">
    <property type="term" value="F:iron-sulfur cluster binding"/>
    <property type="evidence" value="ECO:0007669"/>
    <property type="project" value="UniProtKB-KW"/>
</dbReference>
<accession>A0A6M3KZ69</accession>
<dbReference type="InterPro" id="IPR013785">
    <property type="entry name" value="Aldolase_TIM"/>
</dbReference>
<keyword evidence="4" id="KW-0411">Iron-sulfur</keyword>
<name>A0A6M3KZ69_9ZZZZ</name>
<dbReference type="SFLD" id="SFLDS00029">
    <property type="entry name" value="Radical_SAM"/>
    <property type="match status" value="1"/>
</dbReference>
<dbReference type="InterPro" id="IPR050377">
    <property type="entry name" value="Radical_SAM_PqqE_MftC-like"/>
</dbReference>
<feature type="domain" description="Radical SAM core" evidence="5">
    <location>
        <begin position="1"/>
        <end position="205"/>
    </location>
</feature>
<gene>
    <name evidence="6" type="ORF">MM415B03075_0011</name>
</gene>
<dbReference type="CDD" id="cd21109">
    <property type="entry name" value="SPASM"/>
    <property type="match status" value="1"/>
</dbReference>
<evidence type="ECO:0000256" key="3">
    <source>
        <dbReference type="ARBA" id="ARBA00023004"/>
    </source>
</evidence>
<dbReference type="EMBL" id="MT142673">
    <property type="protein sequence ID" value="QJA86982.1"/>
    <property type="molecule type" value="Genomic_DNA"/>
</dbReference>
<dbReference type="Gene3D" id="3.20.20.70">
    <property type="entry name" value="Aldolase class I"/>
    <property type="match status" value="1"/>
</dbReference>
<keyword evidence="1" id="KW-0949">S-adenosyl-L-methionine</keyword>
<evidence type="ECO:0000313" key="6">
    <source>
        <dbReference type="EMBL" id="QJA86982.1"/>
    </source>
</evidence>
<dbReference type="GO" id="GO:0046872">
    <property type="term" value="F:metal ion binding"/>
    <property type="evidence" value="ECO:0007669"/>
    <property type="project" value="UniProtKB-KW"/>
</dbReference>
<dbReference type="InterPro" id="IPR023885">
    <property type="entry name" value="4Fe4S-binding_SPASM_dom"/>
</dbReference>
<evidence type="ECO:0000259" key="5">
    <source>
        <dbReference type="PROSITE" id="PS51918"/>
    </source>
</evidence>
<dbReference type="AlphaFoldDB" id="A0A6M3KZ69"/>
<keyword evidence="2" id="KW-0479">Metal-binding</keyword>
<dbReference type="PANTHER" id="PTHR11228:SF34">
    <property type="entry name" value="TUNGSTEN-CONTAINING ALDEHYDE FERREDOXIN OXIDOREDUCTASE COFACTOR MODIFYING PROTEIN"/>
    <property type="match status" value="1"/>
</dbReference>
<dbReference type="SFLD" id="SFLDG01067">
    <property type="entry name" value="SPASM/twitch_domain_containing"/>
    <property type="match status" value="1"/>
</dbReference>
<dbReference type="SUPFAM" id="SSF102114">
    <property type="entry name" value="Radical SAM enzymes"/>
    <property type="match status" value="1"/>
</dbReference>
<protein>
    <submittedName>
        <fullName evidence="6">Putative radical SAM superfamily protein</fullName>
    </submittedName>
</protein>
<dbReference type="InterPro" id="IPR007197">
    <property type="entry name" value="rSAM"/>
</dbReference>
<evidence type="ECO:0000256" key="2">
    <source>
        <dbReference type="ARBA" id="ARBA00022723"/>
    </source>
</evidence>
<organism evidence="6">
    <name type="scientific">viral metagenome</name>
    <dbReference type="NCBI Taxonomy" id="1070528"/>
    <lineage>
        <taxon>unclassified sequences</taxon>
        <taxon>metagenomes</taxon>
        <taxon>organismal metagenomes</taxon>
    </lineage>
</organism>
<dbReference type="GO" id="GO:0003824">
    <property type="term" value="F:catalytic activity"/>
    <property type="evidence" value="ECO:0007669"/>
    <property type="project" value="InterPro"/>
</dbReference>